<dbReference type="EMBL" id="CADEPM010000004">
    <property type="protein sequence ID" value="CAB3404001.1"/>
    <property type="molecule type" value="Genomic_DNA"/>
</dbReference>
<evidence type="ECO:0000313" key="2">
    <source>
        <dbReference type="Proteomes" id="UP000494206"/>
    </source>
</evidence>
<evidence type="ECO:0000313" key="1">
    <source>
        <dbReference type="EMBL" id="CAB3404001.1"/>
    </source>
</evidence>
<dbReference type="OrthoDB" id="5810769at2759"/>
<accession>A0A8S1EVG6</accession>
<organism evidence="1 2">
    <name type="scientific">Caenorhabditis bovis</name>
    <dbReference type="NCBI Taxonomy" id="2654633"/>
    <lineage>
        <taxon>Eukaryota</taxon>
        <taxon>Metazoa</taxon>
        <taxon>Ecdysozoa</taxon>
        <taxon>Nematoda</taxon>
        <taxon>Chromadorea</taxon>
        <taxon>Rhabditida</taxon>
        <taxon>Rhabditina</taxon>
        <taxon>Rhabditomorpha</taxon>
        <taxon>Rhabditoidea</taxon>
        <taxon>Rhabditidae</taxon>
        <taxon>Peloderinae</taxon>
        <taxon>Caenorhabditis</taxon>
    </lineage>
</organism>
<dbReference type="AlphaFoldDB" id="A0A8S1EVG6"/>
<comment type="caution">
    <text evidence="1">The sequence shown here is derived from an EMBL/GenBank/DDBJ whole genome shotgun (WGS) entry which is preliminary data.</text>
</comment>
<keyword evidence="2" id="KW-1185">Reference proteome</keyword>
<gene>
    <name evidence="1" type="ORF">CBOVIS_LOCUS6399</name>
</gene>
<reference evidence="1 2" key="1">
    <citation type="submission" date="2020-04" db="EMBL/GenBank/DDBJ databases">
        <authorList>
            <person name="Laetsch R D."/>
            <person name="Stevens L."/>
            <person name="Kumar S."/>
            <person name="Blaxter L. M."/>
        </authorList>
    </citation>
    <scope>NUCLEOTIDE SEQUENCE [LARGE SCALE GENOMIC DNA]</scope>
</reference>
<sequence length="75" mass="8462">MADTVRGIWQSIVQTKRAYLNPHEHFGRANICRAALATYVGIYFLFQWNKNRKAEIARAERKALKAAGGAVPAHH</sequence>
<dbReference type="Proteomes" id="UP000494206">
    <property type="component" value="Unassembled WGS sequence"/>
</dbReference>
<name>A0A8S1EVG6_9PELO</name>
<protein>
    <submittedName>
        <fullName evidence="1">Uncharacterized protein</fullName>
    </submittedName>
</protein>
<proteinExistence type="predicted"/>